<sequence length="172" mass="20088">MYGSTTNLLGEGNYRGLDRAADLQQGNNSKCEFKPWRHIWHSELWRVYCIASLLCPLSVLASTLYHVCFVSVNRIRIFLYLLSDRWLFRSCCALPLRSYATGKPSLLCGKYWRIIVHEADSPTMQMNDFRGGRWRPDEAINGLYNFLSYGFLLNWFFVLCFYLDVARSMMVP</sequence>
<accession>A0A8K0WQL8</accession>
<keyword evidence="1" id="KW-1133">Transmembrane helix</keyword>
<proteinExistence type="predicted"/>
<dbReference type="Proteomes" id="UP000813444">
    <property type="component" value="Unassembled WGS sequence"/>
</dbReference>
<keyword evidence="1" id="KW-0812">Transmembrane</keyword>
<evidence type="ECO:0000313" key="2">
    <source>
        <dbReference type="EMBL" id="KAH7318264.1"/>
    </source>
</evidence>
<dbReference type="EMBL" id="JAGPNK010000007">
    <property type="protein sequence ID" value="KAH7318264.1"/>
    <property type="molecule type" value="Genomic_DNA"/>
</dbReference>
<comment type="caution">
    <text evidence="2">The sequence shown here is derived from an EMBL/GenBank/DDBJ whole genome shotgun (WGS) entry which is preliminary data.</text>
</comment>
<evidence type="ECO:0000256" key="1">
    <source>
        <dbReference type="SAM" id="Phobius"/>
    </source>
</evidence>
<feature type="transmembrane region" description="Helical" evidence="1">
    <location>
        <begin position="45"/>
        <end position="65"/>
    </location>
</feature>
<protein>
    <submittedName>
        <fullName evidence="2">Uncharacterized protein</fullName>
    </submittedName>
</protein>
<organism evidence="2 3">
    <name type="scientific">Stachybotrys elegans</name>
    <dbReference type="NCBI Taxonomy" id="80388"/>
    <lineage>
        <taxon>Eukaryota</taxon>
        <taxon>Fungi</taxon>
        <taxon>Dikarya</taxon>
        <taxon>Ascomycota</taxon>
        <taxon>Pezizomycotina</taxon>
        <taxon>Sordariomycetes</taxon>
        <taxon>Hypocreomycetidae</taxon>
        <taxon>Hypocreales</taxon>
        <taxon>Stachybotryaceae</taxon>
        <taxon>Stachybotrys</taxon>
    </lineage>
</organism>
<reference evidence="2" key="1">
    <citation type="journal article" date="2021" name="Nat. Commun.">
        <title>Genetic determinants of endophytism in the Arabidopsis root mycobiome.</title>
        <authorList>
            <person name="Mesny F."/>
            <person name="Miyauchi S."/>
            <person name="Thiergart T."/>
            <person name="Pickel B."/>
            <person name="Atanasova L."/>
            <person name="Karlsson M."/>
            <person name="Huettel B."/>
            <person name="Barry K.W."/>
            <person name="Haridas S."/>
            <person name="Chen C."/>
            <person name="Bauer D."/>
            <person name="Andreopoulos W."/>
            <person name="Pangilinan J."/>
            <person name="LaButti K."/>
            <person name="Riley R."/>
            <person name="Lipzen A."/>
            <person name="Clum A."/>
            <person name="Drula E."/>
            <person name="Henrissat B."/>
            <person name="Kohler A."/>
            <person name="Grigoriev I.V."/>
            <person name="Martin F.M."/>
            <person name="Hacquard S."/>
        </authorList>
    </citation>
    <scope>NUCLEOTIDE SEQUENCE</scope>
    <source>
        <strain evidence="2">MPI-CAGE-CH-0235</strain>
    </source>
</reference>
<gene>
    <name evidence="2" type="ORF">B0I35DRAFT_238370</name>
</gene>
<keyword evidence="1" id="KW-0472">Membrane</keyword>
<feature type="transmembrane region" description="Helical" evidence="1">
    <location>
        <begin position="143"/>
        <end position="163"/>
    </location>
</feature>
<evidence type="ECO:0000313" key="3">
    <source>
        <dbReference type="Proteomes" id="UP000813444"/>
    </source>
</evidence>
<keyword evidence="3" id="KW-1185">Reference proteome</keyword>
<name>A0A8K0WQL8_9HYPO</name>
<dbReference type="AlphaFoldDB" id="A0A8K0WQL8"/>